<accession>A0A0F9DK93</accession>
<name>A0A0F9DK93_9ZZZZ</name>
<evidence type="ECO:0000313" key="1">
    <source>
        <dbReference type="EMBL" id="KKL18116.1"/>
    </source>
</evidence>
<protein>
    <submittedName>
        <fullName evidence="1">Uncharacterized protein</fullName>
    </submittedName>
</protein>
<organism evidence="1">
    <name type="scientific">marine sediment metagenome</name>
    <dbReference type="NCBI Taxonomy" id="412755"/>
    <lineage>
        <taxon>unclassified sequences</taxon>
        <taxon>metagenomes</taxon>
        <taxon>ecological metagenomes</taxon>
    </lineage>
</organism>
<reference evidence="1" key="1">
    <citation type="journal article" date="2015" name="Nature">
        <title>Complex archaea that bridge the gap between prokaryotes and eukaryotes.</title>
        <authorList>
            <person name="Spang A."/>
            <person name="Saw J.H."/>
            <person name="Jorgensen S.L."/>
            <person name="Zaremba-Niedzwiedzka K."/>
            <person name="Martijn J."/>
            <person name="Lind A.E."/>
            <person name="van Eijk R."/>
            <person name="Schleper C."/>
            <person name="Guy L."/>
            <person name="Ettema T.J."/>
        </authorList>
    </citation>
    <scope>NUCLEOTIDE SEQUENCE</scope>
</reference>
<dbReference type="AlphaFoldDB" id="A0A0F9DK93"/>
<proteinExistence type="predicted"/>
<dbReference type="EMBL" id="LAZR01038995">
    <property type="protein sequence ID" value="KKL18116.1"/>
    <property type="molecule type" value="Genomic_DNA"/>
</dbReference>
<gene>
    <name evidence="1" type="ORF">LCGC14_2478740</name>
</gene>
<comment type="caution">
    <text evidence="1">The sequence shown here is derived from an EMBL/GenBank/DDBJ whole genome shotgun (WGS) entry which is preliminary data.</text>
</comment>
<sequence>MKEIDAIHHASAVIQIAHGLQGGMALAEDSFEARIAEIRSKHSLMQLQRRPDMEGISVGAVVGIQYKGQRRRGTIVRESTKRSPRKRGHYWWVVIHNSENLHLCRNARDLKLITLAPPGYDAAKLNAKWKRDAASPESPQEPHP</sequence>